<evidence type="ECO:0000256" key="8">
    <source>
        <dbReference type="ARBA" id="ARBA00023211"/>
    </source>
</evidence>
<dbReference type="Gene3D" id="3.60.40.10">
    <property type="entry name" value="PPM-type phosphatase domain"/>
    <property type="match status" value="1"/>
</dbReference>
<dbReference type="InterPro" id="IPR036457">
    <property type="entry name" value="PPM-type-like_dom_sf"/>
</dbReference>
<keyword evidence="6 9" id="KW-0378">Hydrolase</keyword>
<evidence type="ECO:0000256" key="2">
    <source>
        <dbReference type="ARBA" id="ARBA00001946"/>
    </source>
</evidence>
<feature type="domain" description="PPM-type phosphatase" evidence="10">
    <location>
        <begin position="30"/>
        <end position="292"/>
    </location>
</feature>
<evidence type="ECO:0000256" key="1">
    <source>
        <dbReference type="ARBA" id="ARBA00001936"/>
    </source>
</evidence>
<dbReference type="SUPFAM" id="SSF81606">
    <property type="entry name" value="PP2C-like"/>
    <property type="match status" value="1"/>
</dbReference>
<dbReference type="InterPro" id="IPR001932">
    <property type="entry name" value="PPM-type_phosphatase-like_dom"/>
</dbReference>
<comment type="cofactor">
    <cofactor evidence="1">
        <name>Mn(2+)</name>
        <dbReference type="ChEBI" id="CHEBI:29035"/>
    </cofactor>
</comment>
<keyword evidence="12" id="KW-1185">Reference proteome</keyword>
<reference evidence="11 12" key="1">
    <citation type="submission" date="2020-02" db="EMBL/GenBank/DDBJ databases">
        <authorList>
            <person name="Ferguson B K."/>
        </authorList>
    </citation>
    <scope>NUCLEOTIDE SEQUENCE [LARGE SCALE GENOMIC DNA]</scope>
</reference>
<evidence type="ECO:0000313" key="12">
    <source>
        <dbReference type="Proteomes" id="UP000479000"/>
    </source>
</evidence>
<dbReference type="EMBL" id="CADCXU010025655">
    <property type="protein sequence ID" value="CAB0012869.1"/>
    <property type="molecule type" value="Genomic_DNA"/>
</dbReference>
<keyword evidence="7 9" id="KW-0904">Protein phosphatase</keyword>
<evidence type="ECO:0000256" key="9">
    <source>
        <dbReference type="RuleBase" id="RU003465"/>
    </source>
</evidence>
<dbReference type="SMART" id="SM00332">
    <property type="entry name" value="PP2Cc"/>
    <property type="match status" value="1"/>
</dbReference>
<comment type="similarity">
    <text evidence="3 9">Belongs to the PP2C family.</text>
</comment>
<name>A0A6H5HAT7_9HEMI</name>
<dbReference type="PANTHER" id="PTHR13832:SF565">
    <property type="entry name" value="AT28366P-RELATED"/>
    <property type="match status" value="1"/>
</dbReference>
<dbReference type="PROSITE" id="PS51746">
    <property type="entry name" value="PPM_2"/>
    <property type="match status" value="1"/>
</dbReference>
<dbReference type="GO" id="GO:0004722">
    <property type="term" value="F:protein serine/threonine phosphatase activity"/>
    <property type="evidence" value="ECO:0007669"/>
    <property type="project" value="UniProtKB-EC"/>
</dbReference>
<gene>
    <name evidence="11" type="ORF">NTEN_LOCUS17562</name>
</gene>
<dbReference type="OrthoDB" id="10264738at2759"/>
<dbReference type="Pfam" id="PF00481">
    <property type="entry name" value="PP2C"/>
    <property type="match status" value="1"/>
</dbReference>
<dbReference type="AlphaFoldDB" id="A0A6H5HAT7"/>
<keyword evidence="5" id="KW-0479">Metal-binding</keyword>
<evidence type="ECO:0000256" key="4">
    <source>
        <dbReference type="ARBA" id="ARBA00013081"/>
    </source>
</evidence>
<protein>
    <recommendedName>
        <fullName evidence="4">protein-serine/threonine phosphatase</fullName>
        <ecNumber evidence="4">3.1.3.16</ecNumber>
    </recommendedName>
</protein>
<comment type="cofactor">
    <cofactor evidence="2">
        <name>Mg(2+)</name>
        <dbReference type="ChEBI" id="CHEBI:18420"/>
    </cofactor>
</comment>
<evidence type="ECO:0000256" key="5">
    <source>
        <dbReference type="ARBA" id="ARBA00022723"/>
    </source>
</evidence>
<evidence type="ECO:0000313" key="11">
    <source>
        <dbReference type="EMBL" id="CAB0012869.1"/>
    </source>
</evidence>
<evidence type="ECO:0000256" key="6">
    <source>
        <dbReference type="ARBA" id="ARBA00022801"/>
    </source>
</evidence>
<dbReference type="InterPro" id="IPR015655">
    <property type="entry name" value="PP2C"/>
</dbReference>
<proteinExistence type="inferred from homology"/>
<evidence type="ECO:0000259" key="10">
    <source>
        <dbReference type="PROSITE" id="PS51746"/>
    </source>
</evidence>
<dbReference type="EC" id="3.1.3.16" evidence="4"/>
<dbReference type="Proteomes" id="UP000479000">
    <property type="component" value="Unassembled WGS sequence"/>
</dbReference>
<accession>A0A6H5HAT7</accession>
<evidence type="ECO:0000256" key="3">
    <source>
        <dbReference type="ARBA" id="ARBA00006702"/>
    </source>
</evidence>
<evidence type="ECO:0000256" key="7">
    <source>
        <dbReference type="ARBA" id="ARBA00022912"/>
    </source>
</evidence>
<dbReference type="GO" id="GO:0046872">
    <property type="term" value="F:metal ion binding"/>
    <property type="evidence" value="ECO:0007669"/>
    <property type="project" value="UniProtKB-KW"/>
</dbReference>
<dbReference type="CDD" id="cd00143">
    <property type="entry name" value="PP2Cc"/>
    <property type="match status" value="1"/>
</dbReference>
<organism evidence="11 12">
    <name type="scientific">Nesidiocoris tenuis</name>
    <dbReference type="NCBI Taxonomy" id="355587"/>
    <lineage>
        <taxon>Eukaryota</taxon>
        <taxon>Metazoa</taxon>
        <taxon>Ecdysozoa</taxon>
        <taxon>Arthropoda</taxon>
        <taxon>Hexapoda</taxon>
        <taxon>Insecta</taxon>
        <taxon>Pterygota</taxon>
        <taxon>Neoptera</taxon>
        <taxon>Paraneoptera</taxon>
        <taxon>Hemiptera</taxon>
        <taxon>Heteroptera</taxon>
        <taxon>Panheteroptera</taxon>
        <taxon>Cimicomorpha</taxon>
        <taxon>Miridae</taxon>
        <taxon>Dicyphina</taxon>
        <taxon>Nesidiocoris</taxon>
    </lineage>
</organism>
<dbReference type="PANTHER" id="PTHR13832">
    <property type="entry name" value="PROTEIN PHOSPHATASE 2C"/>
    <property type="match status" value="1"/>
</dbReference>
<keyword evidence="8" id="KW-0464">Manganese</keyword>
<dbReference type="InterPro" id="IPR000222">
    <property type="entry name" value="PP2C_BS"/>
</dbReference>
<sequence>MYHGYGVPGYLLNKPVLNKHTRFDANDTVVVTSSSMQGWRHTMEDVSVVLLKIPGDQTGTMYFSVFDGHGGSKVAKYAGAHLHKFVMKQREWDWDLKDAINRGYKECDAQMRTDKSIVAELSGTTALTVFIRDSTLICANAGDSRAVGSVNGRVVRLSYDHKPSLPTEKNRILAAGGYVEGDRVNGNLALSRALGDYQYKMSNFSPEFQMVSPIPDVIVKQLDRNWEFVVLACDGIWEVMSNEMVVNFVRSRLVDRVPLNHIAEALMTSCLSPKCTGMSVGCDNMSVIIIQFRWSK</sequence>
<dbReference type="PROSITE" id="PS01032">
    <property type="entry name" value="PPM_1"/>
    <property type="match status" value="1"/>
</dbReference>